<feature type="domain" description="KIB1-4 beta-propeller" evidence="1">
    <location>
        <begin position="71"/>
        <end position="371"/>
    </location>
</feature>
<dbReference type="EMBL" id="BSYR01000075">
    <property type="protein sequence ID" value="GMJ15136.1"/>
    <property type="molecule type" value="Genomic_DNA"/>
</dbReference>
<protein>
    <submittedName>
        <fullName evidence="2">SKP1/ASK-Interacting protein 23, F-box/DUF295 Ancestral 11</fullName>
    </submittedName>
</protein>
<comment type="caution">
    <text evidence="2">The sequence shown here is derived from an EMBL/GenBank/DDBJ whole genome shotgun (WGS) entry which is preliminary data.</text>
</comment>
<sequence>MGGWSELPVDVVRNIEEKLDLYRDKVKCRCVCSSWQLALPKIYHQKQNLLPWLLVPLKTKTEIGSGTSFGFFDPLEKKVHCLELSDPHKAMLFRGSSHGWVVNIDKNNSICAINPLTGAQVNLPPRTKFPDVVNYRADKPGSEYGIRGYDDISGFYFFTESKDLVRNAFIEKVILSSSPHSDEDFVAVAIYGNYAGLAYCKRGDKKWSFLDLGYWCDVIFHQQQLYAVDCEGSVVVFDIHGSLPKKTPLVSKLSQDLDSRFYLVESSGGLIMVHRTVDILSRIGISELDSRSICTYKTCGFRVFKPDTSRGEWYEIHSIGDDMLFLGWNSSFALSCKNFPGHAGNCIYFTDNNMLQHHQGIVGGCDVGIFNLSDGSIQHLPGYKTCDSELSIWPPPIWFMPNFI</sequence>
<evidence type="ECO:0000259" key="1">
    <source>
        <dbReference type="Pfam" id="PF03478"/>
    </source>
</evidence>
<dbReference type="Gene3D" id="1.20.1280.50">
    <property type="match status" value="1"/>
</dbReference>
<dbReference type="InterPro" id="IPR011047">
    <property type="entry name" value="Quinoprotein_ADH-like_sf"/>
</dbReference>
<dbReference type="PANTHER" id="PTHR44259">
    <property type="entry name" value="OS07G0183000 PROTEIN-RELATED"/>
    <property type="match status" value="1"/>
</dbReference>
<dbReference type="PANTHER" id="PTHR44259:SF114">
    <property type="entry name" value="OS06G0707300 PROTEIN"/>
    <property type="match status" value="1"/>
</dbReference>
<dbReference type="OrthoDB" id="1523976at2759"/>
<name>A0A9W7JIG7_HIBTR</name>
<gene>
    <name evidence="2" type="ORF">HRI_005182800</name>
</gene>
<dbReference type="Pfam" id="PF03478">
    <property type="entry name" value="Beta-prop_KIB1-4"/>
    <property type="match status" value="1"/>
</dbReference>
<dbReference type="AlphaFoldDB" id="A0A9W7JIG7"/>
<evidence type="ECO:0000313" key="2">
    <source>
        <dbReference type="EMBL" id="GMJ15136.1"/>
    </source>
</evidence>
<dbReference type="InterPro" id="IPR050942">
    <property type="entry name" value="F-box_BR-signaling"/>
</dbReference>
<accession>A0A9W7JIG7</accession>
<dbReference type="InterPro" id="IPR005174">
    <property type="entry name" value="KIB1-4_b-propeller"/>
</dbReference>
<organism evidence="2 3">
    <name type="scientific">Hibiscus trionum</name>
    <name type="common">Flower of an hour</name>
    <dbReference type="NCBI Taxonomy" id="183268"/>
    <lineage>
        <taxon>Eukaryota</taxon>
        <taxon>Viridiplantae</taxon>
        <taxon>Streptophyta</taxon>
        <taxon>Embryophyta</taxon>
        <taxon>Tracheophyta</taxon>
        <taxon>Spermatophyta</taxon>
        <taxon>Magnoliopsida</taxon>
        <taxon>eudicotyledons</taxon>
        <taxon>Gunneridae</taxon>
        <taxon>Pentapetalae</taxon>
        <taxon>rosids</taxon>
        <taxon>malvids</taxon>
        <taxon>Malvales</taxon>
        <taxon>Malvaceae</taxon>
        <taxon>Malvoideae</taxon>
        <taxon>Hibiscus</taxon>
    </lineage>
</organism>
<keyword evidence="3" id="KW-1185">Reference proteome</keyword>
<proteinExistence type="predicted"/>
<reference evidence="2" key="1">
    <citation type="submission" date="2023-05" db="EMBL/GenBank/DDBJ databases">
        <title>Genome and transcriptome analyses reveal genes involved in the formation of fine ridges on petal epidermal cells in Hibiscus trionum.</title>
        <authorList>
            <person name="Koshimizu S."/>
            <person name="Masuda S."/>
            <person name="Ishii T."/>
            <person name="Shirasu K."/>
            <person name="Hoshino A."/>
            <person name="Arita M."/>
        </authorList>
    </citation>
    <scope>NUCLEOTIDE SEQUENCE</scope>
    <source>
        <strain evidence="2">Hamamatsu line</strain>
    </source>
</reference>
<dbReference type="Proteomes" id="UP001165190">
    <property type="component" value="Unassembled WGS sequence"/>
</dbReference>
<evidence type="ECO:0000313" key="3">
    <source>
        <dbReference type="Proteomes" id="UP001165190"/>
    </source>
</evidence>
<dbReference type="SUPFAM" id="SSF50998">
    <property type="entry name" value="Quinoprotein alcohol dehydrogenase-like"/>
    <property type="match status" value="1"/>
</dbReference>